<name>A0A1G5L218_9GAMM</name>
<sequence length="107" mass="12444">MYVYFEWNQDKNHSNQHKHRVSFEIAQRFFLDPNHLAVLERIEGGEERWQTIGMAGSCLLLLVAHTTIETDVEGDTVEIVRIISARKADAKERGRYEAQKFRQKSGP</sequence>
<evidence type="ECO:0000313" key="1">
    <source>
        <dbReference type="EMBL" id="SCZ06836.1"/>
    </source>
</evidence>
<dbReference type="Proteomes" id="UP000183031">
    <property type="component" value="Unassembled WGS sequence"/>
</dbReference>
<dbReference type="RefSeq" id="WP_072010087.1">
    <property type="nucleotide sequence ID" value="NZ_CBCSIN010000008.1"/>
</dbReference>
<organism evidence="1 2">
    <name type="scientific">Serratia nematodiphila</name>
    <dbReference type="NCBI Taxonomy" id="458197"/>
    <lineage>
        <taxon>Bacteria</taxon>
        <taxon>Pseudomonadati</taxon>
        <taxon>Pseudomonadota</taxon>
        <taxon>Gammaproteobacteria</taxon>
        <taxon>Enterobacterales</taxon>
        <taxon>Yersiniaceae</taxon>
        <taxon>Serratia</taxon>
    </lineage>
</organism>
<dbReference type="InterPro" id="IPR007460">
    <property type="entry name" value="BrnT_toxin"/>
</dbReference>
<dbReference type="Pfam" id="PF04365">
    <property type="entry name" value="BrnT_toxin"/>
    <property type="match status" value="1"/>
</dbReference>
<dbReference type="Gene3D" id="3.10.450.530">
    <property type="entry name" value="Ribonuclease toxin, BrnT, of type II toxin-antitoxin system"/>
    <property type="match status" value="1"/>
</dbReference>
<evidence type="ECO:0000313" key="2">
    <source>
        <dbReference type="Proteomes" id="UP000183031"/>
    </source>
</evidence>
<dbReference type="EMBL" id="FMUT01000011">
    <property type="protein sequence ID" value="SCZ06836.1"/>
    <property type="molecule type" value="Genomic_DNA"/>
</dbReference>
<keyword evidence="2" id="KW-1185">Reference proteome</keyword>
<proteinExistence type="predicted"/>
<dbReference type="InterPro" id="IPR038573">
    <property type="entry name" value="BrnT_sf"/>
</dbReference>
<comment type="caution">
    <text evidence="1">The sequence shown here is derived from an EMBL/GenBank/DDBJ whole genome shotgun (WGS) entry which is preliminary data.</text>
</comment>
<evidence type="ECO:0008006" key="3">
    <source>
        <dbReference type="Google" id="ProtNLM"/>
    </source>
</evidence>
<gene>
    <name evidence="1" type="ORF">SAMN02927935_03907</name>
</gene>
<protein>
    <recommendedName>
        <fullName evidence="3">BrnT family toxin</fullName>
    </recommendedName>
</protein>
<reference evidence="1 2" key="1">
    <citation type="submission" date="2016-10" db="EMBL/GenBank/DDBJ databases">
        <authorList>
            <person name="Varghese N."/>
            <person name="Submissions S."/>
        </authorList>
    </citation>
    <scope>NUCLEOTIDE SEQUENCE [LARGE SCALE GENOMIC DNA]</scope>
    <source>
        <strain evidence="1 2">CGMCC 1.6853</strain>
    </source>
</reference>
<accession>A0A1G5L218</accession>